<keyword evidence="2" id="KW-1185">Reference proteome</keyword>
<proteinExistence type="predicted"/>
<dbReference type="EnsemblPlants" id="KQK88463">
    <property type="protein sequence ID" value="KQK88463"/>
    <property type="gene ID" value="SETIT_040708mg"/>
</dbReference>
<reference evidence="2" key="1">
    <citation type="journal article" date="2012" name="Nat. Biotechnol.">
        <title>Reference genome sequence of the model plant Setaria.</title>
        <authorList>
            <person name="Bennetzen J.L."/>
            <person name="Schmutz J."/>
            <person name="Wang H."/>
            <person name="Percifield R."/>
            <person name="Hawkins J."/>
            <person name="Pontaroli A.C."/>
            <person name="Estep M."/>
            <person name="Feng L."/>
            <person name="Vaughn J.N."/>
            <person name="Grimwood J."/>
            <person name="Jenkins J."/>
            <person name="Barry K."/>
            <person name="Lindquist E."/>
            <person name="Hellsten U."/>
            <person name="Deshpande S."/>
            <person name="Wang X."/>
            <person name="Wu X."/>
            <person name="Mitros T."/>
            <person name="Triplett J."/>
            <person name="Yang X."/>
            <person name="Ye C.Y."/>
            <person name="Mauro-Herrera M."/>
            <person name="Wang L."/>
            <person name="Li P."/>
            <person name="Sharma M."/>
            <person name="Sharma R."/>
            <person name="Ronald P.C."/>
            <person name="Panaud O."/>
            <person name="Kellogg E.A."/>
            <person name="Brutnell T.P."/>
            <person name="Doust A.N."/>
            <person name="Tuskan G.A."/>
            <person name="Rokhsar D."/>
            <person name="Devos K.M."/>
        </authorList>
    </citation>
    <scope>NUCLEOTIDE SEQUENCE [LARGE SCALE GENOMIC DNA]</scope>
    <source>
        <strain evidence="2">cv. Yugu1</strain>
    </source>
</reference>
<evidence type="ECO:0000313" key="1">
    <source>
        <dbReference type="EnsemblPlants" id="KQK88463"/>
    </source>
</evidence>
<accession>K4AP60</accession>
<dbReference type="Proteomes" id="UP000004995">
    <property type="component" value="Unassembled WGS sequence"/>
</dbReference>
<reference evidence="1" key="2">
    <citation type="submission" date="2018-08" db="UniProtKB">
        <authorList>
            <consortium name="EnsemblPlants"/>
        </authorList>
    </citation>
    <scope>IDENTIFICATION</scope>
    <source>
        <strain evidence="1">Yugu1</strain>
    </source>
</reference>
<dbReference type="Gramene" id="KQK88463">
    <property type="protein sequence ID" value="KQK88463"/>
    <property type="gene ID" value="SETIT_040708mg"/>
</dbReference>
<dbReference type="InParanoid" id="K4AP60"/>
<name>K4AP60_SETIT</name>
<evidence type="ECO:0000313" key="2">
    <source>
        <dbReference type="Proteomes" id="UP000004995"/>
    </source>
</evidence>
<organism evidence="1 2">
    <name type="scientific">Setaria italica</name>
    <name type="common">Foxtail millet</name>
    <name type="synonym">Panicum italicum</name>
    <dbReference type="NCBI Taxonomy" id="4555"/>
    <lineage>
        <taxon>Eukaryota</taxon>
        <taxon>Viridiplantae</taxon>
        <taxon>Streptophyta</taxon>
        <taxon>Embryophyta</taxon>
        <taxon>Tracheophyta</taxon>
        <taxon>Spermatophyta</taxon>
        <taxon>Magnoliopsida</taxon>
        <taxon>Liliopsida</taxon>
        <taxon>Poales</taxon>
        <taxon>Poaceae</taxon>
        <taxon>PACMAD clade</taxon>
        <taxon>Panicoideae</taxon>
        <taxon>Panicodae</taxon>
        <taxon>Paniceae</taxon>
        <taxon>Cenchrinae</taxon>
        <taxon>Setaria</taxon>
    </lineage>
</organism>
<dbReference type="EMBL" id="AGNK02005543">
    <property type="status" value="NOT_ANNOTATED_CDS"/>
    <property type="molecule type" value="Genomic_DNA"/>
</dbReference>
<dbReference type="HOGENOM" id="CLU_2927055_0_0_1"/>
<dbReference type="AlphaFoldDB" id="K4AP60"/>
<protein>
    <submittedName>
        <fullName evidence="1">Uncharacterized protein</fullName>
    </submittedName>
</protein>
<sequence length="61" mass="7518">MKYWKYWPYILNKHWKLGKLLKHWKLLQGRSAYMMEQCISFFNMKTMELDHGSIISNHSIL</sequence>